<dbReference type="PANTHER" id="PTHR11559">
    <property type="entry name" value="CARBOXYLESTERASE"/>
    <property type="match status" value="1"/>
</dbReference>
<dbReference type="InterPro" id="IPR050309">
    <property type="entry name" value="Type-B_Carboxylest/Lipase"/>
</dbReference>
<sequence length="178" mass="19297">MTGLTRILPYILFSISSSPQGPFVALHYGSFQGNLTGDSVEFLGILFAAPPVGKLPFAPPETPIPFKGRRGLSFPRYNLPVPSPTAVSEDCLFIKPANIPEGKKLPVVVWIYGGSFLISEPHCNLNIFQGLFSQEIVLHTRVDQLAALAKAYPEDPTQGAPFDTGTANALTFVLFHAR</sequence>
<dbReference type="HOGENOM" id="CLU_1510861_0_0_1"/>
<keyword evidence="3" id="KW-1185">Reference proteome</keyword>
<dbReference type="Gene3D" id="3.40.50.1820">
    <property type="entry name" value="alpha/beta hydrolase"/>
    <property type="match status" value="1"/>
</dbReference>
<dbReference type="EMBL" id="KN838589">
    <property type="protein sequence ID" value="KIK02652.1"/>
    <property type="molecule type" value="Genomic_DNA"/>
</dbReference>
<dbReference type="SUPFAM" id="SSF53474">
    <property type="entry name" value="alpha/beta-Hydrolases"/>
    <property type="match status" value="1"/>
</dbReference>
<dbReference type="Proteomes" id="UP000054477">
    <property type="component" value="Unassembled WGS sequence"/>
</dbReference>
<evidence type="ECO:0000313" key="2">
    <source>
        <dbReference type="EMBL" id="KIK02652.1"/>
    </source>
</evidence>
<dbReference type="InterPro" id="IPR002018">
    <property type="entry name" value="CarbesteraseB"/>
</dbReference>
<protein>
    <recommendedName>
        <fullName evidence="1">Carboxylesterase type B domain-containing protein</fullName>
    </recommendedName>
</protein>
<accession>A0A0C9XY80</accession>
<reference evidence="2 3" key="1">
    <citation type="submission" date="2014-04" db="EMBL/GenBank/DDBJ databases">
        <authorList>
            <consortium name="DOE Joint Genome Institute"/>
            <person name="Kuo A."/>
            <person name="Kohler A."/>
            <person name="Nagy L.G."/>
            <person name="Floudas D."/>
            <person name="Copeland A."/>
            <person name="Barry K.W."/>
            <person name="Cichocki N."/>
            <person name="Veneault-Fourrey C."/>
            <person name="LaButti K."/>
            <person name="Lindquist E.A."/>
            <person name="Lipzen A."/>
            <person name="Lundell T."/>
            <person name="Morin E."/>
            <person name="Murat C."/>
            <person name="Sun H."/>
            <person name="Tunlid A."/>
            <person name="Henrissat B."/>
            <person name="Grigoriev I.V."/>
            <person name="Hibbett D.S."/>
            <person name="Martin F."/>
            <person name="Nordberg H.P."/>
            <person name="Cantor M.N."/>
            <person name="Hua S.X."/>
        </authorList>
    </citation>
    <scope>NUCLEOTIDE SEQUENCE [LARGE SCALE GENOMIC DNA]</scope>
    <source>
        <strain evidence="2 3">LaAM-08-1</strain>
    </source>
</reference>
<dbReference type="InterPro" id="IPR029058">
    <property type="entry name" value="AB_hydrolase_fold"/>
</dbReference>
<proteinExistence type="predicted"/>
<dbReference type="Pfam" id="PF00135">
    <property type="entry name" value="COesterase"/>
    <property type="match status" value="1"/>
</dbReference>
<gene>
    <name evidence="2" type="ORF">K443DRAFT_5934</name>
</gene>
<feature type="domain" description="Carboxylesterase type B" evidence="1">
    <location>
        <begin position="22"/>
        <end position="121"/>
    </location>
</feature>
<evidence type="ECO:0000313" key="3">
    <source>
        <dbReference type="Proteomes" id="UP000054477"/>
    </source>
</evidence>
<dbReference type="AlphaFoldDB" id="A0A0C9XY80"/>
<organism evidence="2 3">
    <name type="scientific">Laccaria amethystina LaAM-08-1</name>
    <dbReference type="NCBI Taxonomy" id="1095629"/>
    <lineage>
        <taxon>Eukaryota</taxon>
        <taxon>Fungi</taxon>
        <taxon>Dikarya</taxon>
        <taxon>Basidiomycota</taxon>
        <taxon>Agaricomycotina</taxon>
        <taxon>Agaricomycetes</taxon>
        <taxon>Agaricomycetidae</taxon>
        <taxon>Agaricales</taxon>
        <taxon>Agaricineae</taxon>
        <taxon>Hydnangiaceae</taxon>
        <taxon>Laccaria</taxon>
    </lineage>
</organism>
<name>A0A0C9XY80_9AGAR</name>
<reference evidence="3" key="2">
    <citation type="submission" date="2015-01" db="EMBL/GenBank/DDBJ databases">
        <title>Evolutionary Origins and Diversification of the Mycorrhizal Mutualists.</title>
        <authorList>
            <consortium name="DOE Joint Genome Institute"/>
            <consortium name="Mycorrhizal Genomics Consortium"/>
            <person name="Kohler A."/>
            <person name="Kuo A."/>
            <person name="Nagy L.G."/>
            <person name="Floudas D."/>
            <person name="Copeland A."/>
            <person name="Barry K.W."/>
            <person name="Cichocki N."/>
            <person name="Veneault-Fourrey C."/>
            <person name="LaButti K."/>
            <person name="Lindquist E.A."/>
            <person name="Lipzen A."/>
            <person name="Lundell T."/>
            <person name="Morin E."/>
            <person name="Murat C."/>
            <person name="Riley R."/>
            <person name="Ohm R."/>
            <person name="Sun H."/>
            <person name="Tunlid A."/>
            <person name="Henrissat B."/>
            <person name="Grigoriev I.V."/>
            <person name="Hibbett D.S."/>
            <person name="Martin F."/>
        </authorList>
    </citation>
    <scope>NUCLEOTIDE SEQUENCE [LARGE SCALE GENOMIC DNA]</scope>
    <source>
        <strain evidence="3">LaAM-08-1</strain>
    </source>
</reference>
<dbReference type="STRING" id="1095629.A0A0C9XY80"/>
<dbReference type="OrthoDB" id="408631at2759"/>
<evidence type="ECO:0000259" key="1">
    <source>
        <dbReference type="Pfam" id="PF00135"/>
    </source>
</evidence>